<dbReference type="PANTHER" id="PTHR23501">
    <property type="entry name" value="MAJOR FACILITATOR SUPERFAMILY"/>
    <property type="match status" value="1"/>
</dbReference>
<evidence type="ECO:0000256" key="6">
    <source>
        <dbReference type="SAM" id="Phobius"/>
    </source>
</evidence>
<feature type="transmembrane region" description="Helical" evidence="6">
    <location>
        <begin position="218"/>
        <end position="236"/>
    </location>
</feature>
<evidence type="ECO:0000256" key="1">
    <source>
        <dbReference type="ARBA" id="ARBA00004651"/>
    </source>
</evidence>
<comment type="caution">
    <text evidence="8">The sequence shown here is derived from an EMBL/GenBank/DDBJ whole genome shotgun (WGS) entry which is preliminary data.</text>
</comment>
<dbReference type="PRINTS" id="PR01036">
    <property type="entry name" value="TCRTETB"/>
</dbReference>
<name>A0A2A4GZE2_9STAP</name>
<feature type="transmembrane region" description="Helical" evidence="6">
    <location>
        <begin position="289"/>
        <end position="310"/>
    </location>
</feature>
<dbReference type="InterPro" id="IPR011701">
    <property type="entry name" value="MFS"/>
</dbReference>
<dbReference type="Gene3D" id="1.20.1720.10">
    <property type="entry name" value="Multidrug resistance protein D"/>
    <property type="match status" value="1"/>
</dbReference>
<dbReference type="Pfam" id="PF07690">
    <property type="entry name" value="MFS_1"/>
    <property type="match status" value="1"/>
</dbReference>
<proteinExistence type="predicted"/>
<evidence type="ECO:0000256" key="4">
    <source>
        <dbReference type="ARBA" id="ARBA00022989"/>
    </source>
</evidence>
<feature type="transmembrane region" description="Helical" evidence="6">
    <location>
        <begin position="345"/>
        <end position="363"/>
    </location>
</feature>
<evidence type="ECO:0000313" key="9">
    <source>
        <dbReference type="Proteomes" id="UP000218335"/>
    </source>
</evidence>
<keyword evidence="3 6" id="KW-0812">Transmembrane</keyword>
<evidence type="ECO:0000256" key="3">
    <source>
        <dbReference type="ARBA" id="ARBA00022692"/>
    </source>
</evidence>
<dbReference type="Proteomes" id="UP000218335">
    <property type="component" value="Unassembled WGS sequence"/>
</dbReference>
<dbReference type="InterPro" id="IPR020846">
    <property type="entry name" value="MFS_dom"/>
</dbReference>
<dbReference type="Gene3D" id="1.20.1250.20">
    <property type="entry name" value="MFS general substrate transporter like domains"/>
    <property type="match status" value="1"/>
</dbReference>
<dbReference type="GO" id="GO:0022857">
    <property type="term" value="F:transmembrane transporter activity"/>
    <property type="evidence" value="ECO:0007669"/>
    <property type="project" value="InterPro"/>
</dbReference>
<feature type="transmembrane region" description="Helical" evidence="6">
    <location>
        <begin position="256"/>
        <end position="277"/>
    </location>
</feature>
<dbReference type="PROSITE" id="PS50850">
    <property type="entry name" value="MFS"/>
    <property type="match status" value="1"/>
</dbReference>
<dbReference type="GO" id="GO:0005886">
    <property type="term" value="C:plasma membrane"/>
    <property type="evidence" value="ECO:0007669"/>
    <property type="project" value="UniProtKB-SubCell"/>
</dbReference>
<dbReference type="RefSeq" id="WP_096590805.1">
    <property type="nucleotide sequence ID" value="NZ_MWRM01000004.1"/>
</dbReference>
<dbReference type="EMBL" id="MWUU01000003">
    <property type="protein sequence ID" value="PCF56353.1"/>
    <property type="molecule type" value="Genomic_DNA"/>
</dbReference>
<feature type="transmembrane region" description="Helical" evidence="6">
    <location>
        <begin position="384"/>
        <end position="405"/>
    </location>
</feature>
<gene>
    <name evidence="8" type="ORF">B5C08_02595</name>
</gene>
<dbReference type="AlphaFoldDB" id="A0A2A4GZE2"/>
<feature type="transmembrane region" description="Helical" evidence="6">
    <location>
        <begin position="42"/>
        <end position="61"/>
    </location>
</feature>
<keyword evidence="4 6" id="KW-1133">Transmembrane helix</keyword>
<feature type="transmembrane region" description="Helical" evidence="6">
    <location>
        <begin position="193"/>
        <end position="212"/>
    </location>
</feature>
<evidence type="ECO:0000313" key="8">
    <source>
        <dbReference type="EMBL" id="PCF56353.1"/>
    </source>
</evidence>
<keyword evidence="2" id="KW-0813">Transport</keyword>
<dbReference type="PANTHER" id="PTHR23501:SF191">
    <property type="entry name" value="VACUOLAR BASIC AMINO ACID TRANSPORTER 4"/>
    <property type="match status" value="1"/>
</dbReference>
<accession>A0A2A4GZE2</accession>
<dbReference type="SUPFAM" id="SSF103473">
    <property type="entry name" value="MFS general substrate transporter"/>
    <property type="match status" value="1"/>
</dbReference>
<feature type="transmembrane region" description="Helical" evidence="6">
    <location>
        <begin position="322"/>
        <end position="339"/>
    </location>
</feature>
<organism evidence="8 9">
    <name type="scientific">Staphylococcus delphini</name>
    <dbReference type="NCBI Taxonomy" id="53344"/>
    <lineage>
        <taxon>Bacteria</taxon>
        <taxon>Bacillati</taxon>
        <taxon>Bacillota</taxon>
        <taxon>Bacilli</taxon>
        <taxon>Bacillales</taxon>
        <taxon>Staphylococcaceae</taxon>
        <taxon>Staphylococcus</taxon>
        <taxon>Staphylococcus intermedius group</taxon>
    </lineage>
</organism>
<feature type="domain" description="Major facilitator superfamily (MFS) profile" evidence="7">
    <location>
        <begin position="8"/>
        <end position="440"/>
    </location>
</feature>
<feature type="transmembrane region" description="Helical" evidence="6">
    <location>
        <begin position="159"/>
        <end position="181"/>
    </location>
</feature>
<dbReference type="InterPro" id="IPR036259">
    <property type="entry name" value="MFS_trans_sf"/>
</dbReference>
<feature type="transmembrane region" description="Helical" evidence="6">
    <location>
        <begin position="70"/>
        <end position="90"/>
    </location>
</feature>
<feature type="transmembrane region" description="Helical" evidence="6">
    <location>
        <begin position="417"/>
        <end position="435"/>
    </location>
</feature>
<dbReference type="NCBIfam" id="NF040895">
    <property type="entry name" value="MFS_effux_SdrM"/>
    <property type="match status" value="1"/>
</dbReference>
<feature type="transmembrane region" description="Helical" evidence="6">
    <location>
        <begin position="7"/>
        <end position="30"/>
    </location>
</feature>
<feature type="transmembrane region" description="Helical" evidence="6">
    <location>
        <begin position="96"/>
        <end position="119"/>
    </location>
</feature>
<reference evidence="8 9" key="1">
    <citation type="journal article" date="2017" name="PLoS ONE">
        <title>Development of a real-time PCR for detection of Staphylococcus pseudintermedius using a novel automated comparison of whole-genome sequences.</title>
        <authorList>
            <person name="Verstappen K.M."/>
            <person name="Huijbregts L."/>
            <person name="Spaninks M."/>
            <person name="Wagenaar J.A."/>
            <person name="Fluit A.C."/>
            <person name="Duim B."/>
        </authorList>
    </citation>
    <scope>NUCLEOTIDE SEQUENCE [LARGE SCALE GENOMIC DNA]</scope>
    <source>
        <strain evidence="8 9">215070706401-1</strain>
    </source>
</reference>
<evidence type="ECO:0000256" key="2">
    <source>
        <dbReference type="ARBA" id="ARBA00022448"/>
    </source>
</evidence>
<feature type="transmembrane region" description="Helical" evidence="6">
    <location>
        <begin position="131"/>
        <end position="153"/>
    </location>
</feature>
<dbReference type="InterPro" id="IPR053573">
    <property type="entry name" value="MFS_Drug_Efflux_Pump"/>
</dbReference>
<sequence>MDLKRVSIICSLVLIMFMAAIETSIVSLALPTMRADLHATQPISLVFTVYFVGIVLSIPILSELMSRIKIIYVTMLGLILFLVGSLLSGMSTQFEMLVFARLLQGVGAGVNMSLAQIVPKLAFEIPFRYKVMGIVGSVWGISSILGPFLGGFILEVSSWHWLFYINIPIAVIVMVLVLTSYHFESENTSKHKVDFVGMGLFYVLLALLMASVLITGHIWMNIVCFILFVILFGVMIKRSKKVSLSFIPTKEFGSKVRLAFFTDFFIAVTLIGFNVFIPSYLQDHLGLSPLQSGLIIFPLSIGWLLINFTLEKIEANRTVRGLYLLAIGILIVGSISVLIGAFQPIVVAVTLFFLGMSFGTAYTKDSVMVQEEASPESMKKMMSLFTLTRNMGNSIGSAIIGYIYAMDVVIFKTSIQNVMVFCIIVLAGLWIVWFTRQDKSLRTISEK</sequence>
<protein>
    <submittedName>
        <fullName evidence="8">MFS transporter</fullName>
    </submittedName>
</protein>
<keyword evidence="5 6" id="KW-0472">Membrane</keyword>
<evidence type="ECO:0000259" key="7">
    <source>
        <dbReference type="PROSITE" id="PS50850"/>
    </source>
</evidence>
<evidence type="ECO:0000256" key="5">
    <source>
        <dbReference type="ARBA" id="ARBA00023136"/>
    </source>
</evidence>
<comment type="subcellular location">
    <subcellularLocation>
        <location evidence="1">Cell membrane</location>
        <topology evidence="1">Multi-pass membrane protein</topology>
    </subcellularLocation>
</comment>